<dbReference type="Gene3D" id="2.40.10.10">
    <property type="entry name" value="Trypsin-like serine proteases"/>
    <property type="match status" value="1"/>
</dbReference>
<evidence type="ECO:0000256" key="10">
    <source>
        <dbReference type="RuleBase" id="RU363034"/>
    </source>
</evidence>
<evidence type="ECO:0000313" key="13">
    <source>
        <dbReference type="Ensembl" id="ENSVKKP00000027190.1"/>
    </source>
</evidence>
<dbReference type="InterPro" id="IPR001314">
    <property type="entry name" value="Peptidase_S1A"/>
</dbReference>
<dbReference type="InterPro" id="IPR009003">
    <property type="entry name" value="Peptidase_S1_PA"/>
</dbReference>
<evidence type="ECO:0000256" key="6">
    <source>
        <dbReference type="ARBA" id="ARBA00022801"/>
    </source>
</evidence>
<dbReference type="Pfam" id="PF00089">
    <property type="entry name" value="Trypsin"/>
    <property type="match status" value="1"/>
</dbReference>
<dbReference type="CDD" id="cd00190">
    <property type="entry name" value="Tryp_SPc"/>
    <property type="match status" value="1"/>
</dbReference>
<dbReference type="InterPro" id="IPR033116">
    <property type="entry name" value="TRYPSIN_SER"/>
</dbReference>
<dbReference type="GO" id="GO:0006508">
    <property type="term" value="P:proteolysis"/>
    <property type="evidence" value="ECO:0007669"/>
    <property type="project" value="UniProtKB-KW"/>
</dbReference>
<dbReference type="GO" id="GO:0004252">
    <property type="term" value="F:serine-type endopeptidase activity"/>
    <property type="evidence" value="ECO:0007669"/>
    <property type="project" value="InterPro"/>
</dbReference>
<keyword evidence="5 10" id="KW-0645">Protease</keyword>
<dbReference type="PROSITE" id="PS00134">
    <property type="entry name" value="TRYPSIN_HIS"/>
    <property type="match status" value="1"/>
</dbReference>
<dbReference type="PANTHER" id="PTHR24252">
    <property type="entry name" value="ACROSIN-RELATED"/>
    <property type="match status" value="1"/>
</dbReference>
<dbReference type="PROSITE" id="PS00135">
    <property type="entry name" value="TRYPSIN_SER"/>
    <property type="match status" value="1"/>
</dbReference>
<dbReference type="Proteomes" id="UP000694545">
    <property type="component" value="Unplaced"/>
</dbReference>
<feature type="domain" description="Peptidase S1" evidence="12">
    <location>
        <begin position="112"/>
        <end position="374"/>
    </location>
</feature>
<keyword evidence="7 10" id="KW-0720">Serine protease</keyword>
<keyword evidence="6 10" id="KW-0378">Hydrolase</keyword>
<dbReference type="Ensembl" id="ENSVKKT00000027854.1">
    <property type="protein sequence ID" value="ENSVKKP00000027190.1"/>
    <property type="gene ID" value="ENSVKKG00000017709.1"/>
</dbReference>
<reference evidence="13" key="2">
    <citation type="submission" date="2025-09" db="UniProtKB">
        <authorList>
            <consortium name="Ensembl"/>
        </authorList>
    </citation>
    <scope>IDENTIFICATION</scope>
</reference>
<protein>
    <recommendedName>
        <fullName evidence="4">Acrosin</fullName>
        <ecNumber evidence="3">3.4.21.10</ecNumber>
    </recommendedName>
</protein>
<dbReference type="GO" id="GO:0035821">
    <property type="term" value="P:modulation of process of another organism"/>
    <property type="evidence" value="ECO:0007669"/>
    <property type="project" value="UniProtKB-ARBA"/>
</dbReference>
<comment type="similarity">
    <text evidence="9">Belongs to the peptidase S1 family. CLIP subfamily.</text>
</comment>
<evidence type="ECO:0000256" key="11">
    <source>
        <dbReference type="SAM" id="MobiDB-lite"/>
    </source>
</evidence>
<dbReference type="SUPFAM" id="SSF50494">
    <property type="entry name" value="Trypsin-like serine proteases"/>
    <property type="match status" value="1"/>
</dbReference>
<keyword evidence="14" id="KW-1185">Reference proteome</keyword>
<evidence type="ECO:0000256" key="4">
    <source>
        <dbReference type="ARBA" id="ARBA00017161"/>
    </source>
</evidence>
<keyword evidence="8" id="KW-1015">Disulfide bond</keyword>
<dbReference type="PANTHER" id="PTHR24252:SF8">
    <property type="entry name" value="ACROSIN"/>
    <property type="match status" value="1"/>
</dbReference>
<dbReference type="InterPro" id="IPR043504">
    <property type="entry name" value="Peptidase_S1_PA_chymotrypsin"/>
</dbReference>
<dbReference type="FunFam" id="2.40.10.10:FF:000002">
    <property type="entry name" value="Transmembrane protease serine"/>
    <property type="match status" value="1"/>
</dbReference>
<feature type="compositionally biased region" description="Low complexity" evidence="11">
    <location>
        <begin position="1"/>
        <end position="16"/>
    </location>
</feature>
<evidence type="ECO:0000256" key="8">
    <source>
        <dbReference type="ARBA" id="ARBA00023157"/>
    </source>
</evidence>
<proteinExistence type="inferred from homology"/>
<reference evidence="13" key="1">
    <citation type="submission" date="2025-08" db="UniProtKB">
        <authorList>
            <consortium name="Ensembl"/>
        </authorList>
    </citation>
    <scope>IDENTIFICATION</scope>
</reference>
<comment type="catalytic activity">
    <reaction evidence="1">
        <text>Preferential cleavage: Arg-|-Xaa, Lys-|-Xaa.</text>
        <dbReference type="EC" id="3.4.21.10"/>
    </reaction>
</comment>
<evidence type="ECO:0000256" key="9">
    <source>
        <dbReference type="ARBA" id="ARBA00024195"/>
    </source>
</evidence>
<organism evidence="13 14">
    <name type="scientific">Varanus komodoensis</name>
    <name type="common">Komodo dragon</name>
    <dbReference type="NCBI Taxonomy" id="61221"/>
    <lineage>
        <taxon>Eukaryota</taxon>
        <taxon>Metazoa</taxon>
        <taxon>Chordata</taxon>
        <taxon>Craniata</taxon>
        <taxon>Vertebrata</taxon>
        <taxon>Euteleostomi</taxon>
        <taxon>Lepidosauria</taxon>
        <taxon>Squamata</taxon>
        <taxon>Bifurcata</taxon>
        <taxon>Unidentata</taxon>
        <taxon>Episquamata</taxon>
        <taxon>Toxicofera</taxon>
        <taxon>Anguimorpha</taxon>
        <taxon>Paleoanguimorpha</taxon>
        <taxon>Varanoidea</taxon>
        <taxon>Varanidae</taxon>
        <taxon>Varanus</taxon>
    </lineage>
</organism>
<dbReference type="InterPro" id="IPR018114">
    <property type="entry name" value="TRYPSIN_HIS"/>
</dbReference>
<dbReference type="GO" id="GO:0007340">
    <property type="term" value="P:acrosome reaction"/>
    <property type="evidence" value="ECO:0007669"/>
    <property type="project" value="TreeGrafter"/>
</dbReference>
<dbReference type="PROSITE" id="PS50240">
    <property type="entry name" value="TRYPSIN_DOM"/>
    <property type="match status" value="1"/>
</dbReference>
<accession>A0A8D2LT41</accession>
<name>A0A8D2LT41_VARKO</name>
<dbReference type="AlphaFoldDB" id="A0A8D2LT41"/>
<evidence type="ECO:0000313" key="14">
    <source>
        <dbReference type="Proteomes" id="UP000694545"/>
    </source>
</evidence>
<sequence>MAAPPGAGPGRSPARAWQSHKLRVSRAGGHWAGPARQGAPLWRGRKGWGRKRLRPCSLWWGARGRVPGVGGQEGSALLVLLRRLQGAPSPRNSAGARAGMIGRGLCRCGQERVGDPRGQATLPGTWPWQVSVQLRTQDGGYRHFCGGSLISSRWVVSAAHCFPKDKEHYQLVLGCNRMSQPGPDSQRRSIRRVVKHKHFRNELSTGETIYNDIALLELRHPANCSDYVQPACLPDDQVSVLSLPHCYVSGWGTTEAKREKYPDVLQEAPVDLLSQWECSRMWDRLIQPMNLCSGRKEGGAAACRGDSGGPLACREERSERFWVVGLYSWGSPECGQLPSSAMHLRTATPGPGATPRPRLPPCPAGLHRLTRVLRTSPLRGSRCQEHFGGRCCPRQRGVAHEETRIGPSPALGDSHTLLGKGSGQQIVCRAIGHFTLPACYKFSQTAA</sequence>
<evidence type="ECO:0000256" key="5">
    <source>
        <dbReference type="ARBA" id="ARBA00022670"/>
    </source>
</evidence>
<dbReference type="InterPro" id="IPR001254">
    <property type="entry name" value="Trypsin_dom"/>
</dbReference>
<evidence type="ECO:0000256" key="2">
    <source>
        <dbReference type="ARBA" id="ARBA00009228"/>
    </source>
</evidence>
<dbReference type="GO" id="GO:0005576">
    <property type="term" value="C:extracellular region"/>
    <property type="evidence" value="ECO:0007669"/>
    <property type="project" value="UniProtKB-ARBA"/>
</dbReference>
<evidence type="ECO:0000256" key="7">
    <source>
        <dbReference type="ARBA" id="ARBA00022825"/>
    </source>
</evidence>
<evidence type="ECO:0000259" key="12">
    <source>
        <dbReference type="PROSITE" id="PS50240"/>
    </source>
</evidence>
<dbReference type="EC" id="3.4.21.10" evidence="3"/>
<comment type="similarity">
    <text evidence="2">Belongs to the peptidase S1 family. Snake venom subfamily.</text>
</comment>
<dbReference type="PRINTS" id="PR00722">
    <property type="entry name" value="CHYMOTRYPSIN"/>
</dbReference>
<feature type="region of interest" description="Disordered" evidence="11">
    <location>
        <begin position="1"/>
        <end position="20"/>
    </location>
</feature>
<dbReference type="SMART" id="SM00020">
    <property type="entry name" value="Tryp_SPc"/>
    <property type="match status" value="1"/>
</dbReference>
<evidence type="ECO:0000256" key="1">
    <source>
        <dbReference type="ARBA" id="ARBA00001656"/>
    </source>
</evidence>
<evidence type="ECO:0000256" key="3">
    <source>
        <dbReference type="ARBA" id="ARBA00012050"/>
    </source>
</evidence>